<dbReference type="PROSITE" id="PS00237">
    <property type="entry name" value="G_PROTEIN_RECEP_F1_1"/>
    <property type="match status" value="1"/>
</dbReference>
<keyword evidence="5 9" id="KW-0472">Membrane</keyword>
<evidence type="ECO:0000256" key="4">
    <source>
        <dbReference type="ARBA" id="ARBA00023040"/>
    </source>
</evidence>
<evidence type="ECO:0000256" key="1">
    <source>
        <dbReference type="ARBA" id="ARBA00004141"/>
    </source>
</evidence>
<dbReference type="PRINTS" id="PR00237">
    <property type="entry name" value="GPCRRHODOPSN"/>
</dbReference>
<dbReference type="GO" id="GO:0005886">
    <property type="term" value="C:plasma membrane"/>
    <property type="evidence" value="ECO:0007669"/>
    <property type="project" value="TreeGrafter"/>
</dbReference>
<comment type="similarity">
    <text evidence="8">Belongs to the G-protein coupled receptor 1 family.</text>
</comment>
<evidence type="ECO:0000313" key="12">
    <source>
        <dbReference type="Proteomes" id="UP001283361"/>
    </source>
</evidence>
<accession>A0AAE1DSX4</accession>
<dbReference type="EMBL" id="JAWDGP010002602">
    <property type="protein sequence ID" value="KAK3781739.1"/>
    <property type="molecule type" value="Genomic_DNA"/>
</dbReference>
<dbReference type="PROSITE" id="PS50262">
    <property type="entry name" value="G_PROTEIN_RECEP_F1_2"/>
    <property type="match status" value="1"/>
</dbReference>
<evidence type="ECO:0000256" key="6">
    <source>
        <dbReference type="ARBA" id="ARBA00023170"/>
    </source>
</evidence>
<organism evidence="11 12">
    <name type="scientific">Elysia crispata</name>
    <name type="common">lettuce slug</name>
    <dbReference type="NCBI Taxonomy" id="231223"/>
    <lineage>
        <taxon>Eukaryota</taxon>
        <taxon>Metazoa</taxon>
        <taxon>Spiralia</taxon>
        <taxon>Lophotrochozoa</taxon>
        <taxon>Mollusca</taxon>
        <taxon>Gastropoda</taxon>
        <taxon>Heterobranchia</taxon>
        <taxon>Euthyneura</taxon>
        <taxon>Panpulmonata</taxon>
        <taxon>Sacoglossa</taxon>
        <taxon>Placobranchoidea</taxon>
        <taxon>Plakobranchidae</taxon>
        <taxon>Elysia</taxon>
    </lineage>
</organism>
<keyword evidence="12" id="KW-1185">Reference proteome</keyword>
<comment type="subcellular location">
    <subcellularLocation>
        <location evidence="1">Membrane</location>
        <topology evidence="1">Multi-pass membrane protein</topology>
    </subcellularLocation>
</comment>
<dbReference type="PANTHER" id="PTHR24243">
    <property type="entry name" value="G-PROTEIN COUPLED RECEPTOR"/>
    <property type="match status" value="1"/>
</dbReference>
<evidence type="ECO:0000256" key="5">
    <source>
        <dbReference type="ARBA" id="ARBA00023136"/>
    </source>
</evidence>
<dbReference type="Gene3D" id="1.20.1070.10">
    <property type="entry name" value="Rhodopsin 7-helix transmembrane proteins"/>
    <property type="match status" value="1"/>
</dbReference>
<feature type="transmembrane region" description="Helical" evidence="9">
    <location>
        <begin position="72"/>
        <end position="99"/>
    </location>
</feature>
<keyword evidence="7 8" id="KW-0807">Transducer</keyword>
<dbReference type="SUPFAM" id="SSF81321">
    <property type="entry name" value="Family A G protein-coupled receptor-like"/>
    <property type="match status" value="1"/>
</dbReference>
<evidence type="ECO:0000256" key="9">
    <source>
        <dbReference type="SAM" id="Phobius"/>
    </source>
</evidence>
<reference evidence="11" key="1">
    <citation type="journal article" date="2023" name="G3 (Bethesda)">
        <title>A reference genome for the long-term kleptoplast-retaining sea slug Elysia crispata morphotype clarki.</title>
        <authorList>
            <person name="Eastman K.E."/>
            <person name="Pendleton A.L."/>
            <person name="Shaikh M.A."/>
            <person name="Suttiyut T."/>
            <person name="Ogas R."/>
            <person name="Tomko P."/>
            <person name="Gavelis G."/>
            <person name="Widhalm J.R."/>
            <person name="Wisecaver J.H."/>
        </authorList>
    </citation>
    <scope>NUCLEOTIDE SEQUENCE</scope>
    <source>
        <strain evidence="11">ECLA1</strain>
    </source>
</reference>
<dbReference type="InterPro" id="IPR000276">
    <property type="entry name" value="GPCR_Rhodpsn"/>
</dbReference>
<dbReference type="PANTHER" id="PTHR24243:SF233">
    <property type="entry name" value="THYROTROPIN-RELEASING HORMONE RECEPTOR"/>
    <property type="match status" value="1"/>
</dbReference>
<evidence type="ECO:0000313" key="11">
    <source>
        <dbReference type="EMBL" id="KAK3781739.1"/>
    </source>
</evidence>
<keyword evidence="4 8" id="KW-0297">G-protein coupled receptor</keyword>
<keyword evidence="6 8" id="KW-0675">Receptor</keyword>
<evidence type="ECO:0000256" key="8">
    <source>
        <dbReference type="RuleBase" id="RU000688"/>
    </source>
</evidence>
<dbReference type="Proteomes" id="UP001283361">
    <property type="component" value="Unassembled WGS sequence"/>
</dbReference>
<protein>
    <recommendedName>
        <fullName evidence="10">G-protein coupled receptors family 1 profile domain-containing protein</fullName>
    </recommendedName>
</protein>
<gene>
    <name evidence="11" type="ORF">RRG08_037142</name>
</gene>
<evidence type="ECO:0000259" key="10">
    <source>
        <dbReference type="PROSITE" id="PS50262"/>
    </source>
</evidence>
<dbReference type="AlphaFoldDB" id="A0AAE1DSX4"/>
<dbReference type="InterPro" id="IPR017452">
    <property type="entry name" value="GPCR_Rhodpsn_7TM"/>
</dbReference>
<keyword evidence="3 9" id="KW-1133">Transmembrane helix</keyword>
<evidence type="ECO:0000256" key="7">
    <source>
        <dbReference type="ARBA" id="ARBA00023224"/>
    </source>
</evidence>
<name>A0AAE1DSX4_9GAST</name>
<proteinExistence type="inferred from homology"/>
<evidence type="ECO:0000256" key="2">
    <source>
        <dbReference type="ARBA" id="ARBA00022692"/>
    </source>
</evidence>
<dbReference type="GO" id="GO:0004930">
    <property type="term" value="F:G protein-coupled receptor activity"/>
    <property type="evidence" value="ECO:0007669"/>
    <property type="project" value="UniProtKB-KW"/>
</dbReference>
<sequence length="345" mass="38511">MNYLEAAQDKSETSLPKVSETDKSLSAKLESLVGRYKFPCYFKLEIPVQGQGTLSTMDNSSTDSELSPPAYMYAYVTVLNVIIFVVGVIGNVIVLLVIVRMRTLRTRVNYFLANLSVSDLLVLVVCQPSAMLEFYNREKWLLGHVMCKLVPFLEHWTVHASVLTLLVIGLDRYVTICRPGSPTNSDCLKLDVHKSSDPIKTILMLVNALQELNEQGHNMPSRHQLPVPLPSFASTFQSLLIYYLRRNLHAGLFAPLVSMFVWGRAPQQLQTALRPHGTGCEIGCPSDDLTSLTLRLIAIVMTYGTDSEINCHRLTYGTSSEINCHSDDLKELAVRLIAIVGTLRH</sequence>
<feature type="domain" description="G-protein coupled receptors family 1 profile" evidence="10">
    <location>
        <begin position="90"/>
        <end position="179"/>
    </location>
</feature>
<comment type="caution">
    <text evidence="11">The sequence shown here is derived from an EMBL/GenBank/DDBJ whole genome shotgun (WGS) entry which is preliminary data.</text>
</comment>
<feature type="transmembrane region" description="Helical" evidence="9">
    <location>
        <begin position="111"/>
        <end position="132"/>
    </location>
</feature>
<evidence type="ECO:0000256" key="3">
    <source>
        <dbReference type="ARBA" id="ARBA00022989"/>
    </source>
</evidence>
<keyword evidence="2 8" id="KW-0812">Transmembrane</keyword>
<dbReference type="Pfam" id="PF00001">
    <property type="entry name" value="7tm_1"/>
    <property type="match status" value="1"/>
</dbReference>